<keyword evidence="1" id="KW-0812">Transmembrane</keyword>
<accession>A0A2H4PA32</accession>
<evidence type="ECO:0000313" key="2">
    <source>
        <dbReference type="EMBL" id="ATW59101.1"/>
    </source>
</evidence>
<reference evidence="3" key="1">
    <citation type="submission" date="2017-10" db="EMBL/GenBank/DDBJ databases">
        <authorList>
            <person name="Banno H."/>
            <person name="Chua N.-H."/>
        </authorList>
    </citation>
    <scope>NUCLEOTIDE SEQUENCE [LARGE SCALE GENOMIC DNA]</scope>
</reference>
<evidence type="ECO:0000256" key="1">
    <source>
        <dbReference type="SAM" id="Phobius"/>
    </source>
</evidence>
<keyword evidence="3" id="KW-1185">Reference proteome</keyword>
<dbReference type="Proteomes" id="UP000241392">
    <property type="component" value="Segment"/>
</dbReference>
<sequence length="108" mass="12130">MSTPSIYDESAYNAYLGTAGIAGSQLWSVWTFIWRPILGRWCLVVDFGKSRPWTAEELALDPVLAMTFRPCAMAVGPLYLAMDMAAQLPPPFIDTLKESPFWNGERVR</sequence>
<feature type="transmembrane region" description="Helical" evidence="1">
    <location>
        <begin position="12"/>
        <end position="33"/>
    </location>
</feature>
<proteinExistence type="predicted"/>
<keyword evidence="1" id="KW-1133">Transmembrane helix</keyword>
<name>A0A2H4PA32_9CAUD</name>
<dbReference type="EMBL" id="MG198784">
    <property type="protein sequence ID" value="ATW59101.1"/>
    <property type="molecule type" value="Genomic_DNA"/>
</dbReference>
<protein>
    <submittedName>
        <fullName evidence="2">Uncharacterized protein</fullName>
    </submittedName>
</protein>
<dbReference type="OrthoDB" id="38213at10239"/>
<evidence type="ECO:0000313" key="3">
    <source>
        <dbReference type="Proteomes" id="UP000241392"/>
    </source>
</evidence>
<keyword evidence="1" id="KW-0472">Membrane</keyword>
<organism evidence="2 3">
    <name type="scientific">Gordonia phage Gustav</name>
    <dbReference type="NCBI Taxonomy" id="2047872"/>
    <lineage>
        <taxon>Viruses</taxon>
        <taxon>Duplodnaviria</taxon>
        <taxon>Heunggongvirae</taxon>
        <taxon>Uroviricota</taxon>
        <taxon>Caudoviricetes</taxon>
        <taxon>Gustavvirus</taxon>
        <taxon>Gustavvirus gustav</taxon>
    </lineage>
</organism>
<gene>
    <name evidence="2" type="ORF">PHIRE_GUSTAV_41</name>
</gene>